<dbReference type="EMBL" id="JBBNAE010000008">
    <property type="protein sequence ID" value="KAK9103441.1"/>
    <property type="molecule type" value="Genomic_DNA"/>
</dbReference>
<comment type="caution">
    <text evidence="2">The sequence shown here is derived from an EMBL/GenBank/DDBJ whole genome shotgun (WGS) entry which is preliminary data.</text>
</comment>
<dbReference type="Proteomes" id="UP001417504">
    <property type="component" value="Unassembled WGS sequence"/>
</dbReference>
<reference evidence="2 3" key="1">
    <citation type="submission" date="2024-01" db="EMBL/GenBank/DDBJ databases">
        <title>Genome assemblies of Stephania.</title>
        <authorList>
            <person name="Yang L."/>
        </authorList>
    </citation>
    <scope>NUCLEOTIDE SEQUENCE [LARGE SCALE GENOMIC DNA]</scope>
    <source>
        <strain evidence="2">QJT</strain>
        <tissue evidence="2">Leaf</tissue>
    </source>
</reference>
<gene>
    <name evidence="2" type="ORF">Sjap_020695</name>
</gene>
<dbReference type="AlphaFoldDB" id="A0AAP0I0H5"/>
<protein>
    <submittedName>
        <fullName evidence="2">Uncharacterized protein</fullName>
    </submittedName>
</protein>
<proteinExistence type="predicted"/>
<evidence type="ECO:0000313" key="3">
    <source>
        <dbReference type="Proteomes" id="UP001417504"/>
    </source>
</evidence>
<keyword evidence="3" id="KW-1185">Reference proteome</keyword>
<evidence type="ECO:0000313" key="2">
    <source>
        <dbReference type="EMBL" id="KAK9103441.1"/>
    </source>
</evidence>
<organism evidence="2 3">
    <name type="scientific">Stephania japonica</name>
    <dbReference type="NCBI Taxonomy" id="461633"/>
    <lineage>
        <taxon>Eukaryota</taxon>
        <taxon>Viridiplantae</taxon>
        <taxon>Streptophyta</taxon>
        <taxon>Embryophyta</taxon>
        <taxon>Tracheophyta</taxon>
        <taxon>Spermatophyta</taxon>
        <taxon>Magnoliopsida</taxon>
        <taxon>Ranunculales</taxon>
        <taxon>Menispermaceae</taxon>
        <taxon>Menispermoideae</taxon>
        <taxon>Cissampelideae</taxon>
        <taxon>Stephania</taxon>
    </lineage>
</organism>
<name>A0AAP0I0H5_9MAGN</name>
<accession>A0AAP0I0H5</accession>
<evidence type="ECO:0000256" key="1">
    <source>
        <dbReference type="SAM" id="MobiDB-lite"/>
    </source>
</evidence>
<feature type="region of interest" description="Disordered" evidence="1">
    <location>
        <begin position="1"/>
        <end position="36"/>
    </location>
</feature>
<feature type="compositionally biased region" description="Basic and acidic residues" evidence="1">
    <location>
        <begin position="8"/>
        <end position="27"/>
    </location>
</feature>
<sequence>MPSTSHVDIGDDHHDKPKTSSEHEQESKCATTTTSATREEFIDEEALFYMASWSALRRACCIAHLISLGILTLDSSSAFCDGLSADPSMSRGKGKLPD</sequence>